<dbReference type="Proteomes" id="UP000182259">
    <property type="component" value="Chromosome III"/>
</dbReference>
<feature type="domain" description="MMS19 C-terminal" evidence="6">
    <location>
        <begin position="593"/>
        <end position="1013"/>
    </location>
</feature>
<dbReference type="Pfam" id="PF12460">
    <property type="entry name" value="MMS19_C"/>
    <property type="match status" value="1"/>
</dbReference>
<dbReference type="Pfam" id="PF14500">
    <property type="entry name" value="MMS19_N"/>
    <property type="match status" value="1"/>
</dbReference>
<dbReference type="GO" id="GO:0016226">
    <property type="term" value="P:iron-sulfur cluster assembly"/>
    <property type="evidence" value="ECO:0007669"/>
    <property type="project" value="UniProtKB-UniRule"/>
</dbReference>
<dbReference type="InterPro" id="IPR016024">
    <property type="entry name" value="ARM-type_fold"/>
</dbReference>
<evidence type="ECO:0000259" key="6">
    <source>
        <dbReference type="Pfam" id="PF12460"/>
    </source>
</evidence>
<dbReference type="GO" id="GO:0005634">
    <property type="term" value="C:nucleus"/>
    <property type="evidence" value="ECO:0007669"/>
    <property type="project" value="UniProtKB-SubCell"/>
</dbReference>
<evidence type="ECO:0000259" key="7">
    <source>
        <dbReference type="Pfam" id="PF14500"/>
    </source>
</evidence>
<dbReference type="InterPro" id="IPR011989">
    <property type="entry name" value="ARM-like"/>
</dbReference>
<sequence>MSSAELNVLVNQFVAAVVSDEDSTVSAQKIASIIEADDASLLQLIQTLGPKLTSDDSSTRTQAVHCLATTLAQKALSAKLSKQDVGVLLQFLVTKLEDEKLSIYVLQALGLLVQYKNFLPAVNNNLENLLSAVSTKYEPRKHLAKVRYEAFVLLESLFSSHSAVIATNPKYAEDFVSAFIHIAGGEKDPRNLLISFKLNTSINQTVQFEDRTTNSTHDRLLSELFDVSFCYFPISFTPPPNDPYKITAPQLKTELRDTIASQSQYAQDTFPSLFEKLTSTNPAVRNDVLLTIYQCVLQYSQSTVEQYWVSIWDALKFEILHNDVLIFKPEAEYIIPPAAETLEDTDDNKTLIYTLKTICAIAEKLADSDTQDSFMETVTSNLEKNFKSLNEKTLKQSVLILSAIGSTSAKLYNAVVEFVFSFEIWGKYIRSDYQEPHDEEEVDVALTIARQRELIDNLGFIFTAARILNQATNLENYKDHLLIFMGQLLQTSSKLENTLKCKIIQQLVKLIGLHEFLSREEVKLILGWLNDTLVGIVESETTNWESDILLLEIINGFVRVMSEGPDDAVYLNVSSIIEIVLPELLNHISDPGVLKLVNKLCVNYQFLEVLSIRLLNKLAYDDYDAHSYAAMVQCLIDSFTQTQSVKPFLTNSWYKKFIPRFLSVTITKCNDDLMVYDLSGQLFGLVVRYMEKAKHQEILDKMIPVFIESKKYEGIVLEDVLSKPSPKVTLLKYFLAKIDKNTQLPGDSDYYIQKTIGVFREMHDQFLSLEYLQVLSLLVNKFTPQNGELIDKLLEKTYETIEQNVEDLEVFVWIVKALIVRIDSVGSKYLDLVVKNLTQSSNISFSMTLSQSFNVLMADLDIYLNKENSKPKIISGVMNTNVRLLYKQQIFEKVLKSLIESFKKVKDNTKRGVLLSTLAIIINNVSTKILRSHLEAVFPLVLNGLTFEDSSILEASLQTFKVIIFESPQLILENLGSLIEKLTELSISKIVVNKHLVNNEQIRLLSLECLMGLFQKLELAEVLKYQIPIRNRLTVGLDDKKRSVRKKTSDVRQMLYELDR</sequence>
<dbReference type="InterPro" id="IPR029240">
    <property type="entry name" value="MMS19_N"/>
</dbReference>
<dbReference type="GO" id="GO:0097361">
    <property type="term" value="C:cytosolic [4Fe-4S] assembly targeting complex"/>
    <property type="evidence" value="ECO:0007669"/>
    <property type="project" value="UniProtKB-UniRule"/>
</dbReference>
<accession>A0A1L0BSH5</accession>
<evidence type="ECO:0000256" key="4">
    <source>
        <dbReference type="ARBA" id="ARBA00023242"/>
    </source>
</evidence>
<evidence type="ECO:0000313" key="9">
    <source>
        <dbReference type="Proteomes" id="UP000182259"/>
    </source>
</evidence>
<keyword evidence="5" id="KW-0234">DNA repair</keyword>
<keyword evidence="4 5" id="KW-0539">Nucleus</keyword>
<dbReference type="PANTHER" id="PTHR12891">
    <property type="entry name" value="DNA REPAIR/TRANSCRIPTION PROTEIN MET18/MMS19"/>
    <property type="match status" value="1"/>
</dbReference>
<protein>
    <recommendedName>
        <fullName evidence="5">MMS19 nucleotide excision repair protein</fullName>
    </recommendedName>
</protein>
<comment type="similarity">
    <text evidence="2 5">Belongs to the MET18/MMS19 family.</text>
</comment>
<dbReference type="InterPro" id="IPR024687">
    <property type="entry name" value="MMS19_C"/>
</dbReference>
<dbReference type="AlphaFoldDB" id="A0A1L0BSH5"/>
<dbReference type="Gene3D" id="1.25.10.10">
    <property type="entry name" value="Leucine-rich Repeat Variant"/>
    <property type="match status" value="2"/>
</dbReference>
<feature type="domain" description="MMS19 N-terminal" evidence="7">
    <location>
        <begin position="45"/>
        <end position="321"/>
    </location>
</feature>
<organism evidence="8 9">
    <name type="scientific">Sungouiella intermedia</name>
    <dbReference type="NCBI Taxonomy" id="45354"/>
    <lineage>
        <taxon>Eukaryota</taxon>
        <taxon>Fungi</taxon>
        <taxon>Dikarya</taxon>
        <taxon>Ascomycota</taxon>
        <taxon>Saccharomycotina</taxon>
        <taxon>Pichiomycetes</taxon>
        <taxon>Metschnikowiaceae</taxon>
        <taxon>Sungouiella</taxon>
    </lineage>
</organism>
<keyword evidence="3" id="KW-0677">Repeat</keyword>
<gene>
    <name evidence="8" type="ORF">SAMEA4029009_CIC11G00000002265</name>
</gene>
<evidence type="ECO:0000256" key="1">
    <source>
        <dbReference type="ARBA" id="ARBA00004123"/>
    </source>
</evidence>
<keyword evidence="5" id="KW-0227">DNA damage</keyword>
<evidence type="ECO:0000313" key="8">
    <source>
        <dbReference type="EMBL" id="SGZ54313.1"/>
    </source>
</evidence>
<evidence type="ECO:0000256" key="2">
    <source>
        <dbReference type="ARBA" id="ARBA00009340"/>
    </source>
</evidence>
<dbReference type="PANTHER" id="PTHR12891:SF0">
    <property type="entry name" value="MMS19 NUCLEOTIDE EXCISION REPAIR PROTEIN HOMOLOG"/>
    <property type="match status" value="1"/>
</dbReference>
<dbReference type="SUPFAM" id="SSF48371">
    <property type="entry name" value="ARM repeat"/>
    <property type="match status" value="1"/>
</dbReference>
<dbReference type="InterPro" id="IPR039920">
    <property type="entry name" value="MMS19"/>
</dbReference>
<dbReference type="GO" id="GO:0006281">
    <property type="term" value="P:DNA repair"/>
    <property type="evidence" value="ECO:0007669"/>
    <property type="project" value="UniProtKB-UniRule"/>
</dbReference>
<comment type="subcellular location">
    <subcellularLocation>
        <location evidence="1 5">Nucleus</location>
    </subcellularLocation>
</comment>
<reference evidence="8 9" key="1">
    <citation type="submission" date="2016-10" db="EMBL/GenBank/DDBJ databases">
        <authorList>
            <person name="de Groot N.N."/>
        </authorList>
    </citation>
    <scope>NUCLEOTIDE SEQUENCE [LARGE SCALE GENOMIC DNA]</scope>
    <source>
        <strain evidence="8 9">PYCC 4715</strain>
    </source>
</reference>
<evidence type="ECO:0000256" key="5">
    <source>
        <dbReference type="RuleBase" id="RU367072"/>
    </source>
</evidence>
<dbReference type="EMBL" id="LT635766">
    <property type="protein sequence ID" value="SGZ54313.1"/>
    <property type="molecule type" value="Genomic_DNA"/>
</dbReference>
<name>A0A1L0BSH5_9ASCO</name>
<comment type="function">
    <text evidence="5">Key component of the cytosolic iron-sulfur protein assembly (CIA) complex, a multiprotein complex that mediates the incorporation of iron-sulfur cluster into apoproteins specifically involved in DNA metabolism and genomic integrity. In the CIA complex, MMS19 acts as an adapter between early-acting CIA components and a subset of cellular target iron-sulfur proteins.</text>
</comment>
<proteinExistence type="inferred from homology"/>
<dbReference type="GO" id="GO:0051604">
    <property type="term" value="P:protein maturation"/>
    <property type="evidence" value="ECO:0007669"/>
    <property type="project" value="UniProtKB-UniRule"/>
</dbReference>
<evidence type="ECO:0000256" key="3">
    <source>
        <dbReference type="ARBA" id="ARBA00022737"/>
    </source>
</evidence>